<protein>
    <recommendedName>
        <fullName evidence="4">Exo-alpha-sialidase</fullName>
    </recommendedName>
</protein>
<evidence type="ECO:0000256" key="1">
    <source>
        <dbReference type="SAM" id="SignalP"/>
    </source>
</evidence>
<feature type="signal peptide" evidence="1">
    <location>
        <begin position="1"/>
        <end position="21"/>
    </location>
</feature>
<dbReference type="EMBL" id="SNQG01000003">
    <property type="protein sequence ID" value="TEW66893.1"/>
    <property type="molecule type" value="Genomic_DNA"/>
</dbReference>
<gene>
    <name evidence="2" type="ORF">E2R65_10810</name>
</gene>
<evidence type="ECO:0008006" key="4">
    <source>
        <dbReference type="Google" id="ProtNLM"/>
    </source>
</evidence>
<sequence length="349" mass="38209">MRRISFFVLSFIMVLTLSALSDDQSLIGQGQQPQVSMDNKGIIRVVFGSADQIFCAVSTDHGASFSKPALVAKLPLMHLGMARGPQLTSSKNFSVITAMDKSGNIYWYRLAHATGKWKSMGVINDQPGSAPEGLMNIATDDQDHFYAAWLDIRTGKQNQIYFSSLSGKAIHWSKNAMVYQSPDQHVCECCKPSIAVQGSSVAIMFRNWLNGSRDLYVTRSSNMGQTFAAAQKMGMDTWKLNGCPMDGGGLRISPASAVQTVWQRKGNIYYATPGEPETYLARGRTCSIAGGGANPLITYQTGDTLNVIAFPQKTPRMIGTGGYVKAVQLSATGNLFVWEQKNQVRFRIM</sequence>
<dbReference type="AlphaFoldDB" id="A0A4Y8AEC4"/>
<dbReference type="Proteomes" id="UP000297248">
    <property type="component" value="Unassembled WGS sequence"/>
</dbReference>
<reference evidence="2 3" key="1">
    <citation type="journal article" date="2016" name="Int. J. Syst. Evol. Microbiol.">
        <title>Proposal of Mucilaginibacter phyllosphaerae sp. nov. isolated from the phyllosphere of Galium album.</title>
        <authorList>
            <person name="Aydogan E.L."/>
            <person name="Busse H.J."/>
            <person name="Moser G."/>
            <person name="Muller C."/>
            <person name="Kampfer P."/>
            <person name="Glaeser S.P."/>
        </authorList>
    </citation>
    <scope>NUCLEOTIDE SEQUENCE [LARGE SCALE GENOMIC DNA]</scope>
    <source>
        <strain evidence="2 3">PP-F2FG21</strain>
    </source>
</reference>
<comment type="caution">
    <text evidence="2">The sequence shown here is derived from an EMBL/GenBank/DDBJ whole genome shotgun (WGS) entry which is preliminary data.</text>
</comment>
<proteinExistence type="predicted"/>
<name>A0A4Y8AEC4_9SPHI</name>
<dbReference type="InterPro" id="IPR036278">
    <property type="entry name" value="Sialidase_sf"/>
</dbReference>
<evidence type="ECO:0000313" key="3">
    <source>
        <dbReference type="Proteomes" id="UP000297248"/>
    </source>
</evidence>
<accession>A0A4Y8AEC4</accession>
<dbReference type="OrthoDB" id="847524at2"/>
<organism evidence="2 3">
    <name type="scientific">Mucilaginibacter phyllosphaerae</name>
    <dbReference type="NCBI Taxonomy" id="1812349"/>
    <lineage>
        <taxon>Bacteria</taxon>
        <taxon>Pseudomonadati</taxon>
        <taxon>Bacteroidota</taxon>
        <taxon>Sphingobacteriia</taxon>
        <taxon>Sphingobacteriales</taxon>
        <taxon>Sphingobacteriaceae</taxon>
        <taxon>Mucilaginibacter</taxon>
    </lineage>
</organism>
<feature type="chain" id="PRO_5021480653" description="Exo-alpha-sialidase" evidence="1">
    <location>
        <begin position="22"/>
        <end position="349"/>
    </location>
</feature>
<evidence type="ECO:0000313" key="2">
    <source>
        <dbReference type="EMBL" id="TEW66893.1"/>
    </source>
</evidence>
<dbReference type="SUPFAM" id="SSF50939">
    <property type="entry name" value="Sialidases"/>
    <property type="match status" value="1"/>
</dbReference>
<keyword evidence="1" id="KW-0732">Signal</keyword>